<dbReference type="SMART" id="SM00322">
    <property type="entry name" value="KH"/>
    <property type="match status" value="3"/>
</dbReference>
<evidence type="ECO:0000313" key="4">
    <source>
        <dbReference type="EMBL" id="KAJ3213407.1"/>
    </source>
</evidence>
<proteinExistence type="predicted"/>
<reference evidence="4" key="1">
    <citation type="submission" date="2020-05" db="EMBL/GenBank/DDBJ databases">
        <title>Phylogenomic resolution of chytrid fungi.</title>
        <authorList>
            <person name="Stajich J.E."/>
            <person name="Amses K."/>
            <person name="Simmons R."/>
            <person name="Seto K."/>
            <person name="Myers J."/>
            <person name="Bonds A."/>
            <person name="Quandt C.A."/>
            <person name="Barry K."/>
            <person name="Liu P."/>
            <person name="Grigoriev I."/>
            <person name="Longcore J.E."/>
            <person name="James T.Y."/>
        </authorList>
    </citation>
    <scope>NUCLEOTIDE SEQUENCE</scope>
    <source>
        <strain evidence="4">JEL0476</strain>
    </source>
</reference>
<dbReference type="CDD" id="cd22453">
    <property type="entry name" value="KH-I_MUG60_like"/>
    <property type="match status" value="1"/>
</dbReference>
<dbReference type="PROSITE" id="PS50084">
    <property type="entry name" value="KH_TYPE_1"/>
    <property type="match status" value="2"/>
</dbReference>
<name>A0AAD5XWE5_9FUNG</name>
<dbReference type="Pfam" id="PF24563">
    <property type="entry name" value="KH_Mug60-KHD4"/>
    <property type="match status" value="1"/>
</dbReference>
<dbReference type="Proteomes" id="UP001211065">
    <property type="component" value="Unassembled WGS sequence"/>
</dbReference>
<dbReference type="Gene3D" id="3.30.1370.10">
    <property type="entry name" value="K Homology domain, type 1"/>
    <property type="match status" value="3"/>
</dbReference>
<feature type="domain" description="K Homology" evidence="3">
    <location>
        <begin position="600"/>
        <end position="669"/>
    </location>
</feature>
<dbReference type="GO" id="GO:0003723">
    <property type="term" value="F:RNA binding"/>
    <property type="evidence" value="ECO:0007669"/>
    <property type="project" value="UniProtKB-UniRule"/>
</dbReference>
<dbReference type="EMBL" id="JADGJW010000715">
    <property type="protein sequence ID" value="KAJ3213407.1"/>
    <property type="molecule type" value="Genomic_DNA"/>
</dbReference>
<feature type="region of interest" description="Disordered" evidence="2">
    <location>
        <begin position="984"/>
        <end position="1028"/>
    </location>
</feature>
<sequence>MEAQKQQPLNDNTKNIQNQQHTVICFCYNVTIYNSSESTQQLFYKNVSDTLRSLTTETSNQFNCEINISSPEFLNKVNNLHHFKFTIVIIGPPNQAVDAKGYLMRKNPSQTESTLSLVKNLILKDNGEMKSDFKRRLDEIMLITKTSINFSKSGNVDSNLDLEIMGRLDNVDQARIQCLVALDEMSGLHSETMTIDKRLLTIIAGRKRETLNTVMKDTLTNIYFPPYLQIDEVLMAPQPNDPNWHNDPNHKAVIFITGLKANTLIAKSQLSEIAENKKRSLTIKVVVCISRKLDWLFLNHKEKLKKIMSDNATILILPKLGSSSNMLTVIGDEKIFVERSIRTLMIFICGFYVACIRRQPITQTSSAQGMYKIQQPNYNGDRSAAVAAAEYDSKGEFINNVIQNACRNSGAEIILQPQYVEVCGLQTAVKYAYESLSGTEFFRTSRDSKFQLELALEHREFINGKKNGKINKITKASSSKISFQENFNGYNMLIEIQNSSPLKSLEGLTLLEDEMPAEISFYVPESFHKRIIGVGGKNIQRIMKKYGVYVKFSNSEEFQTIGGYFENMDNVIARTPAKNAFNLNELKMSIIELITTKENYEKKTFVKIPRQHHKVVIGLQGCNIADIEKETNVQITFPDVESGVEEFVIQRGDDDEVQRARQCLLDLVPEVCEIQIPSISRAKEAIESMEFYSEVVQKLKAEKSLLDYFFYFPKTNNLSPTLRSSDRATNVVENYGSSVISILIHFNPRVCNSDHIKAIVNKFLTSKEVNLVQDKVISRVASSSSAGNAFNQQNVARTSSYDSFQHFNSKLIAPVNPSESIVSVMSSTYSLFDGANKAFEFSDPRNPKQAHSAPNLRLLFEDALYPNSSSQILNNGQPSLRSNLSESYNHMFSRNNQTNNNADNFDDDDIHHDDNFHTQFDILGETLAATSIGGLQGIQKGRNLLNPSRSMDPAVFGQGFNTNSGNPSDPSINFWSVRSKQNSNTSLIDDSTHNTEKLTTSSPQQQQQPIPRIPTDNVRGLQLSRSDPNTNKIFEEKTKQRTPSKLRQHFDAEQLKNEKSEPKRWGNIAGINPHAPSFEPSSSSSVTTFETSSSTIQIQKTTTQTTTLSYTNAVLQNSKIHTTANLSVKKN</sequence>
<dbReference type="InterPro" id="IPR004088">
    <property type="entry name" value="KH_dom_type_1"/>
</dbReference>
<comment type="caution">
    <text evidence="4">The sequence shown here is derived from an EMBL/GenBank/DDBJ whole genome shotgun (WGS) entry which is preliminary data.</text>
</comment>
<dbReference type="Pfam" id="PF00013">
    <property type="entry name" value="KH_1"/>
    <property type="match status" value="2"/>
</dbReference>
<feature type="domain" description="K Homology" evidence="3">
    <location>
        <begin position="515"/>
        <end position="580"/>
    </location>
</feature>
<dbReference type="InterPro" id="IPR036612">
    <property type="entry name" value="KH_dom_type_1_sf"/>
</dbReference>
<feature type="domain" description="K Homology" evidence="3">
    <location>
        <begin position="187"/>
        <end position="275"/>
    </location>
</feature>
<dbReference type="SUPFAM" id="SSF54791">
    <property type="entry name" value="Eukaryotic type KH-domain (KH-domain type I)"/>
    <property type="match status" value="3"/>
</dbReference>
<dbReference type="InterPro" id="IPR004087">
    <property type="entry name" value="KH_dom"/>
</dbReference>
<keyword evidence="1" id="KW-0694">RNA-binding</keyword>
<evidence type="ECO:0000313" key="5">
    <source>
        <dbReference type="Proteomes" id="UP001211065"/>
    </source>
</evidence>
<evidence type="ECO:0000256" key="2">
    <source>
        <dbReference type="SAM" id="MobiDB-lite"/>
    </source>
</evidence>
<feature type="compositionally biased region" description="Low complexity" evidence="2">
    <location>
        <begin position="1003"/>
        <end position="1014"/>
    </location>
</feature>
<dbReference type="AlphaFoldDB" id="A0AAD5XWE5"/>
<evidence type="ECO:0000259" key="3">
    <source>
        <dbReference type="SMART" id="SM00322"/>
    </source>
</evidence>
<dbReference type="CDD" id="cd00105">
    <property type="entry name" value="KH-I"/>
    <property type="match status" value="1"/>
</dbReference>
<keyword evidence="5" id="KW-1185">Reference proteome</keyword>
<gene>
    <name evidence="4" type="ORF">HK099_007409</name>
</gene>
<evidence type="ECO:0000256" key="1">
    <source>
        <dbReference type="PROSITE-ProRule" id="PRU00117"/>
    </source>
</evidence>
<protein>
    <recommendedName>
        <fullName evidence="3">K Homology domain-containing protein</fullName>
    </recommendedName>
</protein>
<dbReference type="InterPro" id="IPR056553">
    <property type="entry name" value="KH_Mug60-KHD4"/>
</dbReference>
<accession>A0AAD5XWE5</accession>
<organism evidence="4 5">
    <name type="scientific">Clydaea vesicula</name>
    <dbReference type="NCBI Taxonomy" id="447962"/>
    <lineage>
        <taxon>Eukaryota</taxon>
        <taxon>Fungi</taxon>
        <taxon>Fungi incertae sedis</taxon>
        <taxon>Chytridiomycota</taxon>
        <taxon>Chytridiomycota incertae sedis</taxon>
        <taxon>Chytridiomycetes</taxon>
        <taxon>Lobulomycetales</taxon>
        <taxon>Lobulomycetaceae</taxon>
        <taxon>Clydaea</taxon>
    </lineage>
</organism>